<feature type="region of interest" description="Disordered" evidence="6">
    <location>
        <begin position="1"/>
        <end position="20"/>
    </location>
</feature>
<evidence type="ECO:0000256" key="2">
    <source>
        <dbReference type="ARBA" id="ARBA00023015"/>
    </source>
</evidence>
<name>A0A6J8BN62_MYTCO</name>
<dbReference type="SMART" id="SM00353">
    <property type="entry name" value="HLH"/>
    <property type="match status" value="1"/>
</dbReference>
<keyword evidence="5" id="KW-0539">Nucleus</keyword>
<dbReference type="PROSITE" id="PS51054">
    <property type="entry name" value="ORANGE"/>
    <property type="match status" value="1"/>
</dbReference>
<dbReference type="AlphaFoldDB" id="A0A6J8BN62"/>
<dbReference type="InterPro" id="IPR011598">
    <property type="entry name" value="bHLH_dom"/>
</dbReference>
<organism evidence="9 10">
    <name type="scientific">Mytilus coruscus</name>
    <name type="common">Sea mussel</name>
    <dbReference type="NCBI Taxonomy" id="42192"/>
    <lineage>
        <taxon>Eukaryota</taxon>
        <taxon>Metazoa</taxon>
        <taxon>Spiralia</taxon>
        <taxon>Lophotrochozoa</taxon>
        <taxon>Mollusca</taxon>
        <taxon>Bivalvia</taxon>
        <taxon>Autobranchia</taxon>
        <taxon>Pteriomorphia</taxon>
        <taxon>Mytilida</taxon>
        <taxon>Mytiloidea</taxon>
        <taxon>Mytilidae</taxon>
        <taxon>Mytilinae</taxon>
        <taxon>Mytilus</taxon>
    </lineage>
</organism>
<dbReference type="InterPro" id="IPR003650">
    <property type="entry name" value="Orange_dom"/>
</dbReference>
<dbReference type="EMBL" id="CACVKT020003687">
    <property type="protein sequence ID" value="CAC5385102.1"/>
    <property type="molecule type" value="Genomic_DNA"/>
</dbReference>
<comment type="subcellular location">
    <subcellularLocation>
        <location evidence="1">Nucleus</location>
    </subcellularLocation>
</comment>
<evidence type="ECO:0000256" key="1">
    <source>
        <dbReference type="ARBA" id="ARBA00004123"/>
    </source>
</evidence>
<dbReference type="GO" id="GO:0006355">
    <property type="term" value="P:regulation of DNA-templated transcription"/>
    <property type="evidence" value="ECO:0007669"/>
    <property type="project" value="InterPro"/>
</dbReference>
<evidence type="ECO:0000313" key="9">
    <source>
        <dbReference type="EMBL" id="CAC5385102.1"/>
    </source>
</evidence>
<accession>A0A6J8BN62</accession>
<dbReference type="Gene3D" id="6.10.250.980">
    <property type="match status" value="1"/>
</dbReference>
<protein>
    <submittedName>
        <fullName evidence="9">HES1</fullName>
    </submittedName>
</protein>
<evidence type="ECO:0000256" key="5">
    <source>
        <dbReference type="ARBA" id="ARBA00023242"/>
    </source>
</evidence>
<dbReference type="SUPFAM" id="SSF47459">
    <property type="entry name" value="HLH, helix-loop-helix DNA-binding domain"/>
    <property type="match status" value="1"/>
</dbReference>
<dbReference type="Proteomes" id="UP000507470">
    <property type="component" value="Unassembled WGS sequence"/>
</dbReference>
<dbReference type="SMART" id="SM00511">
    <property type="entry name" value="ORANGE"/>
    <property type="match status" value="1"/>
</dbReference>
<dbReference type="GO" id="GO:0005634">
    <property type="term" value="C:nucleus"/>
    <property type="evidence" value="ECO:0007669"/>
    <property type="project" value="UniProtKB-SubCell"/>
</dbReference>
<dbReference type="GO" id="GO:0046983">
    <property type="term" value="F:protein dimerization activity"/>
    <property type="evidence" value="ECO:0007669"/>
    <property type="project" value="InterPro"/>
</dbReference>
<dbReference type="GO" id="GO:0003677">
    <property type="term" value="F:DNA binding"/>
    <property type="evidence" value="ECO:0007669"/>
    <property type="project" value="UniProtKB-KW"/>
</dbReference>
<keyword evidence="2" id="KW-0805">Transcription regulation</keyword>
<dbReference type="PROSITE" id="PS50888">
    <property type="entry name" value="BHLH"/>
    <property type="match status" value="1"/>
</dbReference>
<sequence>MSVNSPDIPNEKEKKMSIRKTNKPIMEKRRRARINSCLQQLKTLVLEAMRKDSSQYSKLEKADILEMTVKHLRSLQRQQMSSALASDPTVITKYRSGFNECTNEVMRYLGSVQNVNDDVRSRLVNHLSSCSQTVNATTQTAQTQPQPINIPQQQHVHLSQQQTTVRVNGLNSQSMNQSQVISQSINQSQTINQPQRFIQLSPTRDTKTQISGAFQIIPGNGLNGPVALYVGQLNDNECTTQTTVPVFSLQVPQETVKVVSSPTTLRNKENFSYQESNKNSQYVHSNTPKALDFNHNHPIHCGTVNMNMYSEKLWRPW</sequence>
<evidence type="ECO:0000256" key="6">
    <source>
        <dbReference type="SAM" id="MobiDB-lite"/>
    </source>
</evidence>
<dbReference type="SUPFAM" id="SSF158457">
    <property type="entry name" value="Orange domain-like"/>
    <property type="match status" value="1"/>
</dbReference>
<keyword evidence="10" id="KW-1185">Reference proteome</keyword>
<dbReference type="Gene3D" id="4.10.280.10">
    <property type="entry name" value="Helix-loop-helix DNA-binding domain"/>
    <property type="match status" value="1"/>
</dbReference>
<evidence type="ECO:0000256" key="4">
    <source>
        <dbReference type="ARBA" id="ARBA00023163"/>
    </source>
</evidence>
<dbReference type="InterPro" id="IPR036638">
    <property type="entry name" value="HLH_DNA-bd_sf"/>
</dbReference>
<dbReference type="Pfam" id="PF00010">
    <property type="entry name" value="HLH"/>
    <property type="match status" value="1"/>
</dbReference>
<evidence type="ECO:0000313" key="10">
    <source>
        <dbReference type="Proteomes" id="UP000507470"/>
    </source>
</evidence>
<dbReference type="Pfam" id="PF07527">
    <property type="entry name" value="Hairy_orange"/>
    <property type="match status" value="1"/>
</dbReference>
<feature type="domain" description="BHLH" evidence="7">
    <location>
        <begin position="18"/>
        <end position="75"/>
    </location>
</feature>
<dbReference type="OrthoDB" id="6085656at2759"/>
<feature type="domain" description="Orange" evidence="8">
    <location>
        <begin position="94"/>
        <end position="127"/>
    </location>
</feature>
<reference evidence="9 10" key="1">
    <citation type="submission" date="2020-06" db="EMBL/GenBank/DDBJ databases">
        <authorList>
            <person name="Li R."/>
            <person name="Bekaert M."/>
        </authorList>
    </citation>
    <scope>NUCLEOTIDE SEQUENCE [LARGE SCALE GENOMIC DNA]</scope>
    <source>
        <strain evidence="10">wild</strain>
    </source>
</reference>
<dbReference type="InterPro" id="IPR050370">
    <property type="entry name" value="HES_HEY"/>
</dbReference>
<dbReference type="PANTHER" id="PTHR10985">
    <property type="entry name" value="BASIC HELIX-LOOP-HELIX TRANSCRIPTION FACTOR, HES-RELATED"/>
    <property type="match status" value="1"/>
</dbReference>
<evidence type="ECO:0000256" key="3">
    <source>
        <dbReference type="ARBA" id="ARBA00023125"/>
    </source>
</evidence>
<gene>
    <name evidence="9" type="ORF">MCOR_20681</name>
</gene>
<keyword evidence="4" id="KW-0804">Transcription</keyword>
<dbReference type="FunFam" id="4.10.280.10:FF:000009">
    <property type="entry name" value="Transcription factor HES-1"/>
    <property type="match status" value="1"/>
</dbReference>
<evidence type="ECO:0000259" key="8">
    <source>
        <dbReference type="PROSITE" id="PS51054"/>
    </source>
</evidence>
<keyword evidence="3" id="KW-0238">DNA-binding</keyword>
<evidence type="ECO:0000259" key="7">
    <source>
        <dbReference type="PROSITE" id="PS50888"/>
    </source>
</evidence>
<proteinExistence type="predicted"/>